<dbReference type="AlphaFoldDB" id="E6QQH3"/>
<dbReference type="Pfam" id="PF00989">
    <property type="entry name" value="PAS"/>
    <property type="match status" value="1"/>
</dbReference>
<sequence>MNLPFELNSICSKIWDTVKFGLILIDEKGEILLWNQWMVKHSGISVDAAINRPIQSLFHEGITPSPSFRTAIKNALSYKLPIVLSAALHQSPLPLYASPVAAHEQNRMHQSITISPINWDEHTHRFLIQIVDASIHVKRERVLKSQSDQLSKDATTDSLTGARNRRYFDDRYEIEFGRAIRQGTPISLLMLDVDFFKQYNDFYGHQAGDDALILIVNMIKAQLHRATDIVVRYGGEEFLIILPDCTAEGCLHLADKLRTAVFDRKIPHQGSGIADCISISVGVATKLPETDCTSATLLQTADTALYDAKKTGRNCVQHRMVPI</sequence>
<dbReference type="InterPro" id="IPR000014">
    <property type="entry name" value="PAS"/>
</dbReference>
<dbReference type="FunFam" id="3.30.70.270:FF:000001">
    <property type="entry name" value="Diguanylate cyclase domain protein"/>
    <property type="match status" value="1"/>
</dbReference>
<evidence type="ECO:0000259" key="1">
    <source>
        <dbReference type="PROSITE" id="PS50887"/>
    </source>
</evidence>
<dbReference type="InterPro" id="IPR013767">
    <property type="entry name" value="PAS_fold"/>
</dbReference>
<dbReference type="PANTHER" id="PTHR45138">
    <property type="entry name" value="REGULATORY COMPONENTS OF SENSORY TRANSDUCTION SYSTEM"/>
    <property type="match status" value="1"/>
</dbReference>
<accession>E6QQH3</accession>
<dbReference type="SMART" id="SM00267">
    <property type="entry name" value="GGDEF"/>
    <property type="match status" value="1"/>
</dbReference>
<dbReference type="CDD" id="cd01949">
    <property type="entry name" value="GGDEF"/>
    <property type="match status" value="1"/>
</dbReference>
<reference evidence="2" key="1">
    <citation type="submission" date="2009-10" db="EMBL/GenBank/DDBJ databases">
        <title>Diversity of trophic interactions inside an arsenic-rich microbial ecosystem.</title>
        <authorList>
            <person name="Bertin P.N."/>
            <person name="Heinrich-Salmeron A."/>
            <person name="Pelletier E."/>
            <person name="Goulhen-Chollet F."/>
            <person name="Arsene-Ploetze F."/>
            <person name="Gallien S."/>
            <person name="Calteau A."/>
            <person name="Vallenet D."/>
            <person name="Casiot C."/>
            <person name="Chane-Woon-Ming B."/>
            <person name="Giloteaux L."/>
            <person name="Barakat M."/>
            <person name="Bonnefoy V."/>
            <person name="Bruneel O."/>
            <person name="Chandler M."/>
            <person name="Cleiss J."/>
            <person name="Duran R."/>
            <person name="Elbaz-Poulichet F."/>
            <person name="Fonknechten N."/>
            <person name="Lauga B."/>
            <person name="Mornico D."/>
            <person name="Ortet P."/>
            <person name="Schaeffer C."/>
            <person name="Siguier P."/>
            <person name="Alexander Thil Smith A."/>
            <person name="Van Dorsselaer A."/>
            <person name="Weissenbach J."/>
            <person name="Medigue C."/>
            <person name="Le Paslier D."/>
        </authorList>
    </citation>
    <scope>NUCLEOTIDE SEQUENCE</scope>
</reference>
<organism evidence="2">
    <name type="scientific">mine drainage metagenome</name>
    <dbReference type="NCBI Taxonomy" id="410659"/>
    <lineage>
        <taxon>unclassified sequences</taxon>
        <taxon>metagenomes</taxon>
        <taxon>ecological metagenomes</taxon>
    </lineage>
</organism>
<dbReference type="InterPro" id="IPR043128">
    <property type="entry name" value="Rev_trsase/Diguanyl_cyclase"/>
</dbReference>
<name>E6QQH3_9ZZZZ</name>
<dbReference type="PANTHER" id="PTHR45138:SF9">
    <property type="entry name" value="DIGUANYLATE CYCLASE DGCM-RELATED"/>
    <property type="match status" value="1"/>
</dbReference>
<protein>
    <submittedName>
        <fullName evidence="2">Diguanylate cyclase</fullName>
    </submittedName>
</protein>
<dbReference type="InterPro" id="IPR050469">
    <property type="entry name" value="Diguanylate_Cyclase"/>
</dbReference>
<dbReference type="Gene3D" id="3.30.70.270">
    <property type="match status" value="1"/>
</dbReference>
<gene>
    <name evidence="2" type="ORF">CARN7_0223</name>
</gene>
<dbReference type="InterPro" id="IPR000160">
    <property type="entry name" value="GGDEF_dom"/>
</dbReference>
<dbReference type="PROSITE" id="PS50887">
    <property type="entry name" value="GGDEF"/>
    <property type="match status" value="1"/>
</dbReference>
<dbReference type="GO" id="GO:0005886">
    <property type="term" value="C:plasma membrane"/>
    <property type="evidence" value="ECO:0007669"/>
    <property type="project" value="TreeGrafter"/>
</dbReference>
<dbReference type="GO" id="GO:0043709">
    <property type="term" value="P:cell adhesion involved in single-species biofilm formation"/>
    <property type="evidence" value="ECO:0007669"/>
    <property type="project" value="TreeGrafter"/>
</dbReference>
<evidence type="ECO:0000313" key="2">
    <source>
        <dbReference type="EMBL" id="CBI09494.1"/>
    </source>
</evidence>
<dbReference type="GO" id="GO:1902201">
    <property type="term" value="P:negative regulation of bacterial-type flagellum-dependent cell motility"/>
    <property type="evidence" value="ECO:0007669"/>
    <property type="project" value="TreeGrafter"/>
</dbReference>
<dbReference type="SUPFAM" id="SSF55073">
    <property type="entry name" value="Nucleotide cyclase"/>
    <property type="match status" value="1"/>
</dbReference>
<dbReference type="SUPFAM" id="SSF55785">
    <property type="entry name" value="PYP-like sensor domain (PAS domain)"/>
    <property type="match status" value="1"/>
</dbReference>
<dbReference type="EMBL" id="CABR01000033">
    <property type="protein sequence ID" value="CBI09494.1"/>
    <property type="molecule type" value="Genomic_DNA"/>
</dbReference>
<proteinExistence type="predicted"/>
<dbReference type="GO" id="GO:0052621">
    <property type="term" value="F:diguanylate cyclase activity"/>
    <property type="evidence" value="ECO:0007669"/>
    <property type="project" value="TreeGrafter"/>
</dbReference>
<dbReference type="NCBIfam" id="TIGR00254">
    <property type="entry name" value="GGDEF"/>
    <property type="match status" value="1"/>
</dbReference>
<comment type="caution">
    <text evidence="2">The sequence shown here is derived from an EMBL/GenBank/DDBJ whole genome shotgun (WGS) entry which is preliminary data.</text>
</comment>
<feature type="domain" description="GGDEF" evidence="1">
    <location>
        <begin position="184"/>
        <end position="321"/>
    </location>
</feature>
<dbReference type="Pfam" id="PF00990">
    <property type="entry name" value="GGDEF"/>
    <property type="match status" value="1"/>
</dbReference>
<dbReference type="InterPro" id="IPR029787">
    <property type="entry name" value="Nucleotide_cyclase"/>
</dbReference>
<dbReference type="InterPro" id="IPR035965">
    <property type="entry name" value="PAS-like_dom_sf"/>
</dbReference>
<dbReference type="CDD" id="cd00130">
    <property type="entry name" value="PAS"/>
    <property type="match status" value="1"/>
</dbReference>
<dbReference type="GO" id="GO:0006355">
    <property type="term" value="P:regulation of DNA-templated transcription"/>
    <property type="evidence" value="ECO:0007669"/>
    <property type="project" value="InterPro"/>
</dbReference>
<dbReference type="Gene3D" id="3.30.450.20">
    <property type="entry name" value="PAS domain"/>
    <property type="match status" value="1"/>
</dbReference>